<comment type="caution">
    <text evidence="3">The sequence shown here is derived from an EMBL/GenBank/DDBJ whole genome shotgun (WGS) entry which is preliminary data.</text>
</comment>
<dbReference type="PROSITE" id="PS51257">
    <property type="entry name" value="PROKAR_LIPOPROTEIN"/>
    <property type="match status" value="1"/>
</dbReference>
<feature type="signal peptide" evidence="1">
    <location>
        <begin position="1"/>
        <end position="24"/>
    </location>
</feature>
<dbReference type="RefSeq" id="WP_374039117.1">
    <property type="nucleotide sequence ID" value="NZ_CP169082.1"/>
</dbReference>
<evidence type="ECO:0000313" key="4">
    <source>
        <dbReference type="Proteomes" id="UP001596152"/>
    </source>
</evidence>
<keyword evidence="1" id="KW-0732">Signal</keyword>
<evidence type="ECO:0000256" key="1">
    <source>
        <dbReference type="SAM" id="SignalP"/>
    </source>
</evidence>
<name>A0ABW0FNR7_9CAUL</name>
<evidence type="ECO:0000313" key="3">
    <source>
        <dbReference type="EMBL" id="MFC5343124.1"/>
    </source>
</evidence>
<proteinExistence type="predicted"/>
<dbReference type="InterPro" id="IPR024289">
    <property type="entry name" value="DUF3828"/>
</dbReference>
<sequence>MRISIMAAGVAVLALAGCSASEEAAESPAVEMTEHAQTPDAFVRSLYSVEAGGTKVPNEDLTVGAVETPGIWSARTDALIGETEALGEPGEYAYFEADPICDCQDDGGMVLKSVTVTPTGANRADATVVLEWAGAQPVERKTQTFRLVNEGGAWKIDDIVRDQTGAYPQAPLVEAMTRWIAETRAAKAQ</sequence>
<accession>A0ABW0FNR7</accession>
<dbReference type="Gene3D" id="3.10.450.50">
    <property type="match status" value="1"/>
</dbReference>
<feature type="chain" id="PRO_5046006671" evidence="1">
    <location>
        <begin position="25"/>
        <end position="189"/>
    </location>
</feature>
<feature type="domain" description="DUF3828" evidence="2">
    <location>
        <begin position="67"/>
        <end position="162"/>
    </location>
</feature>
<keyword evidence="4" id="KW-1185">Reference proteome</keyword>
<organism evidence="3 4">
    <name type="scientific">Brevundimonas staleyi</name>
    <dbReference type="NCBI Taxonomy" id="74326"/>
    <lineage>
        <taxon>Bacteria</taxon>
        <taxon>Pseudomonadati</taxon>
        <taxon>Pseudomonadota</taxon>
        <taxon>Alphaproteobacteria</taxon>
        <taxon>Caulobacterales</taxon>
        <taxon>Caulobacteraceae</taxon>
        <taxon>Brevundimonas</taxon>
    </lineage>
</organism>
<protein>
    <submittedName>
        <fullName evidence="3">DUF3828 domain-containing protein</fullName>
    </submittedName>
</protein>
<gene>
    <name evidence="3" type="ORF">ACFPIE_04310</name>
</gene>
<reference evidence="4" key="1">
    <citation type="journal article" date="2019" name="Int. J. Syst. Evol. Microbiol.">
        <title>The Global Catalogue of Microorganisms (GCM) 10K type strain sequencing project: providing services to taxonomists for standard genome sequencing and annotation.</title>
        <authorList>
            <consortium name="The Broad Institute Genomics Platform"/>
            <consortium name="The Broad Institute Genome Sequencing Center for Infectious Disease"/>
            <person name="Wu L."/>
            <person name="Ma J."/>
        </authorList>
    </citation>
    <scope>NUCLEOTIDE SEQUENCE [LARGE SCALE GENOMIC DNA]</scope>
    <source>
        <strain evidence="4">JCM 12125</strain>
    </source>
</reference>
<dbReference type="Proteomes" id="UP001596152">
    <property type="component" value="Unassembled WGS sequence"/>
</dbReference>
<evidence type="ECO:0000259" key="2">
    <source>
        <dbReference type="Pfam" id="PF12883"/>
    </source>
</evidence>
<dbReference type="Pfam" id="PF12883">
    <property type="entry name" value="DUF3828"/>
    <property type="match status" value="1"/>
</dbReference>
<dbReference type="EMBL" id="JBHSLF010000009">
    <property type="protein sequence ID" value="MFC5343124.1"/>
    <property type="molecule type" value="Genomic_DNA"/>
</dbReference>